<dbReference type="PANTHER" id="PTHR43479:SF11">
    <property type="entry name" value="ACREF_ENVCD OPERON REPRESSOR-RELATED"/>
    <property type="match status" value="1"/>
</dbReference>
<dbReference type="OrthoDB" id="114223at2"/>
<evidence type="ECO:0000256" key="2">
    <source>
        <dbReference type="ARBA" id="ARBA00023125"/>
    </source>
</evidence>
<name>E8V164_TERSS</name>
<evidence type="ECO:0000259" key="4">
    <source>
        <dbReference type="PROSITE" id="PS50977"/>
    </source>
</evidence>
<evidence type="ECO:0000313" key="6">
    <source>
        <dbReference type="Proteomes" id="UP000006844"/>
    </source>
</evidence>
<evidence type="ECO:0000313" key="5">
    <source>
        <dbReference type="EMBL" id="ADV83412.1"/>
    </source>
</evidence>
<dbReference type="Gene3D" id="1.10.357.10">
    <property type="entry name" value="Tetracycline Repressor, domain 2"/>
    <property type="match status" value="1"/>
</dbReference>
<evidence type="ECO:0000256" key="1">
    <source>
        <dbReference type="ARBA" id="ARBA00022491"/>
    </source>
</evidence>
<organism evidence="5 6">
    <name type="scientific">Terriglobus saanensis (strain ATCC BAA-1853 / DSM 23119 / SP1PR4)</name>
    <dbReference type="NCBI Taxonomy" id="401053"/>
    <lineage>
        <taxon>Bacteria</taxon>
        <taxon>Pseudomonadati</taxon>
        <taxon>Acidobacteriota</taxon>
        <taxon>Terriglobia</taxon>
        <taxon>Terriglobales</taxon>
        <taxon>Acidobacteriaceae</taxon>
        <taxon>Terriglobus</taxon>
    </lineage>
</organism>
<dbReference type="Pfam" id="PF00440">
    <property type="entry name" value="TetR_N"/>
    <property type="match status" value="1"/>
</dbReference>
<protein>
    <submittedName>
        <fullName evidence="5">Regulatory protein TetR</fullName>
    </submittedName>
</protein>
<dbReference type="Proteomes" id="UP000006844">
    <property type="component" value="Chromosome"/>
</dbReference>
<dbReference type="SUPFAM" id="SSF46689">
    <property type="entry name" value="Homeodomain-like"/>
    <property type="match status" value="1"/>
</dbReference>
<dbReference type="RefSeq" id="WP_013569145.1">
    <property type="nucleotide sequence ID" value="NC_014963.1"/>
</dbReference>
<evidence type="ECO:0000256" key="3">
    <source>
        <dbReference type="PROSITE-ProRule" id="PRU00335"/>
    </source>
</evidence>
<dbReference type="AlphaFoldDB" id="E8V164"/>
<dbReference type="eggNOG" id="COG1309">
    <property type="taxonomic scope" value="Bacteria"/>
</dbReference>
<keyword evidence="6" id="KW-1185">Reference proteome</keyword>
<dbReference type="PRINTS" id="PR00455">
    <property type="entry name" value="HTHTETR"/>
</dbReference>
<dbReference type="InterPro" id="IPR039538">
    <property type="entry name" value="BetI_C"/>
</dbReference>
<dbReference type="PANTHER" id="PTHR43479">
    <property type="entry name" value="ACREF/ENVCD OPERON REPRESSOR-RELATED"/>
    <property type="match status" value="1"/>
</dbReference>
<keyword evidence="1" id="KW-0678">Repressor</keyword>
<dbReference type="InterPro" id="IPR009057">
    <property type="entry name" value="Homeodomain-like_sf"/>
</dbReference>
<dbReference type="EMBL" id="CP002467">
    <property type="protein sequence ID" value="ADV83412.1"/>
    <property type="molecule type" value="Genomic_DNA"/>
</dbReference>
<dbReference type="STRING" id="401053.AciPR4_2634"/>
<reference evidence="5 6" key="1">
    <citation type="journal article" date="2012" name="Stand. Genomic Sci.">
        <title>Complete genome sequence of Terriglobus saanensis type strain SP1PR4(T), an Acidobacteria from tundra soil.</title>
        <authorList>
            <person name="Rawat S.R."/>
            <person name="Mannisto M.K."/>
            <person name="Starovoytov V."/>
            <person name="Goodwin L."/>
            <person name="Nolan M."/>
            <person name="Hauser L."/>
            <person name="Land M."/>
            <person name="Davenport K.W."/>
            <person name="Woyke T."/>
            <person name="Haggblom M.M."/>
        </authorList>
    </citation>
    <scope>NUCLEOTIDE SEQUENCE</scope>
    <source>
        <strain evidence="6">ATCC BAA-1853 / DSM 23119 / SP1PR4</strain>
    </source>
</reference>
<dbReference type="Pfam" id="PF13977">
    <property type="entry name" value="TetR_C_6"/>
    <property type="match status" value="1"/>
</dbReference>
<feature type="domain" description="HTH tetR-type" evidence="4">
    <location>
        <begin position="24"/>
        <end position="84"/>
    </location>
</feature>
<keyword evidence="2 3" id="KW-0238">DNA-binding</keyword>
<dbReference type="InterPro" id="IPR001647">
    <property type="entry name" value="HTH_TetR"/>
</dbReference>
<feature type="DNA-binding region" description="H-T-H motif" evidence="3">
    <location>
        <begin position="47"/>
        <end position="66"/>
    </location>
</feature>
<proteinExistence type="predicted"/>
<dbReference type="InterPro" id="IPR050624">
    <property type="entry name" value="HTH-type_Tx_Regulator"/>
</dbReference>
<sequence length="232" mass="26452">MNQDSENPLVDFSDHGAKRQERSLLTRQTLITAARVIFARDGFEMARLEDIAAEAGKTRGAFYAHFENKEDVFFAIFEEDIYNDHSRLADLLSKASNFEERLEVFINKLMKILKDKRRMLLDIEFKLYAIRHPHKQKRLADLHAAMCYRCAGEEVDSLFSEVTGFSGGNKRREATQFGALLNGFALNELFDPMGMNEEQLRQHIRAALLTMIDLGMADRKGSLISSLGSRPS</sequence>
<dbReference type="PROSITE" id="PS50977">
    <property type="entry name" value="HTH_TETR_2"/>
    <property type="match status" value="1"/>
</dbReference>
<gene>
    <name evidence="5" type="ordered locus">AciPR4_2634</name>
</gene>
<dbReference type="KEGG" id="tsa:AciPR4_2634"/>
<dbReference type="GO" id="GO:0003677">
    <property type="term" value="F:DNA binding"/>
    <property type="evidence" value="ECO:0007669"/>
    <property type="project" value="UniProtKB-UniRule"/>
</dbReference>
<dbReference type="HOGENOM" id="CLU_069356_15_11_0"/>
<accession>E8V164</accession>